<keyword evidence="3" id="KW-1185">Reference proteome</keyword>
<sequence length="59" mass="6280">MVLSSVDPANSISLLIDLCALSSQYSPLLAPGFAVIIVAFVILYMVHMKTAHPASGYSR</sequence>
<protein>
    <submittedName>
        <fullName evidence="2">Uncharacterized protein</fullName>
    </submittedName>
</protein>
<feature type="transmembrane region" description="Helical" evidence="1">
    <location>
        <begin position="28"/>
        <end position="46"/>
    </location>
</feature>
<keyword evidence="1" id="KW-0812">Transmembrane</keyword>
<comment type="caution">
    <text evidence="2">The sequence shown here is derived from an EMBL/GenBank/DDBJ whole genome shotgun (WGS) entry which is preliminary data.</text>
</comment>
<name>A0ABR4HCM2_9EURO</name>
<evidence type="ECO:0000256" key="1">
    <source>
        <dbReference type="SAM" id="Phobius"/>
    </source>
</evidence>
<evidence type="ECO:0000313" key="2">
    <source>
        <dbReference type="EMBL" id="KAL2813233.1"/>
    </source>
</evidence>
<accession>A0ABR4HCM2</accession>
<keyword evidence="1" id="KW-0472">Membrane</keyword>
<gene>
    <name evidence="2" type="ORF">BJX63DRAFT_394476</name>
</gene>
<proteinExistence type="predicted"/>
<dbReference type="Proteomes" id="UP001610334">
    <property type="component" value="Unassembled WGS sequence"/>
</dbReference>
<reference evidence="2 3" key="1">
    <citation type="submission" date="2024-07" db="EMBL/GenBank/DDBJ databases">
        <title>Section-level genome sequencing and comparative genomics of Aspergillus sections Usti and Cavernicolus.</title>
        <authorList>
            <consortium name="Lawrence Berkeley National Laboratory"/>
            <person name="Nybo J.L."/>
            <person name="Vesth T.C."/>
            <person name="Theobald S."/>
            <person name="Frisvad J.C."/>
            <person name="Larsen T.O."/>
            <person name="Kjaerboelling I."/>
            <person name="Rothschild-Mancinelli K."/>
            <person name="Lyhne E.K."/>
            <person name="Kogle M.E."/>
            <person name="Barry K."/>
            <person name="Clum A."/>
            <person name="Na H."/>
            <person name="Ledsgaard L."/>
            <person name="Lin J."/>
            <person name="Lipzen A."/>
            <person name="Kuo A."/>
            <person name="Riley R."/>
            <person name="Mondo S."/>
            <person name="Labutti K."/>
            <person name="Haridas S."/>
            <person name="Pangalinan J."/>
            <person name="Salamov A.A."/>
            <person name="Simmons B.A."/>
            <person name="Magnuson J.K."/>
            <person name="Chen J."/>
            <person name="Drula E."/>
            <person name="Henrissat B."/>
            <person name="Wiebenga A."/>
            <person name="Lubbers R.J."/>
            <person name="Gomes A.C."/>
            <person name="Makela M.R."/>
            <person name="Stajich J."/>
            <person name="Grigoriev I.V."/>
            <person name="Mortensen U.H."/>
            <person name="De Vries R.P."/>
            <person name="Baker S.E."/>
            <person name="Andersen M.R."/>
        </authorList>
    </citation>
    <scope>NUCLEOTIDE SEQUENCE [LARGE SCALE GENOMIC DNA]</scope>
    <source>
        <strain evidence="2 3">CBS 588.65</strain>
    </source>
</reference>
<evidence type="ECO:0000313" key="3">
    <source>
        <dbReference type="Proteomes" id="UP001610334"/>
    </source>
</evidence>
<organism evidence="2 3">
    <name type="scientific">Aspergillus granulosus</name>
    <dbReference type="NCBI Taxonomy" id="176169"/>
    <lineage>
        <taxon>Eukaryota</taxon>
        <taxon>Fungi</taxon>
        <taxon>Dikarya</taxon>
        <taxon>Ascomycota</taxon>
        <taxon>Pezizomycotina</taxon>
        <taxon>Eurotiomycetes</taxon>
        <taxon>Eurotiomycetidae</taxon>
        <taxon>Eurotiales</taxon>
        <taxon>Aspergillaceae</taxon>
        <taxon>Aspergillus</taxon>
        <taxon>Aspergillus subgen. Nidulantes</taxon>
    </lineage>
</organism>
<keyword evidence="1" id="KW-1133">Transmembrane helix</keyword>
<dbReference type="EMBL" id="JBFXLT010000041">
    <property type="protein sequence ID" value="KAL2813233.1"/>
    <property type="molecule type" value="Genomic_DNA"/>
</dbReference>